<evidence type="ECO:0000256" key="10">
    <source>
        <dbReference type="RuleBase" id="RU366046"/>
    </source>
</evidence>
<dbReference type="PANTHER" id="PTHR43725">
    <property type="entry name" value="UDP-GLUCOSE 4-EPIMERASE"/>
    <property type="match status" value="1"/>
</dbReference>
<dbReference type="NCBIfam" id="TIGR01179">
    <property type="entry name" value="galE"/>
    <property type="match status" value="1"/>
</dbReference>
<evidence type="ECO:0000256" key="5">
    <source>
        <dbReference type="ARBA" id="ARBA00013189"/>
    </source>
</evidence>
<evidence type="ECO:0000256" key="4">
    <source>
        <dbReference type="ARBA" id="ARBA00007637"/>
    </source>
</evidence>
<dbReference type="GO" id="GO:0003978">
    <property type="term" value="F:UDP-glucose 4-epimerase activity"/>
    <property type="evidence" value="ECO:0007669"/>
    <property type="project" value="UniProtKB-UniRule"/>
</dbReference>
<dbReference type="InterPro" id="IPR005886">
    <property type="entry name" value="UDP_G4E"/>
</dbReference>
<evidence type="ECO:0000256" key="2">
    <source>
        <dbReference type="ARBA" id="ARBA00001911"/>
    </source>
</evidence>
<comment type="cofactor">
    <cofactor evidence="2 10">
        <name>NAD(+)</name>
        <dbReference type="ChEBI" id="CHEBI:57540"/>
    </cofactor>
</comment>
<name>A0AAX1EZK9_9PROT</name>
<keyword evidence="9 10" id="KW-0119">Carbohydrate metabolism</keyword>
<keyword evidence="7 10" id="KW-0520">NAD</keyword>
<dbReference type="KEGG" id="muv:FIT94_04105"/>
<evidence type="ECO:0000256" key="8">
    <source>
        <dbReference type="ARBA" id="ARBA00023235"/>
    </source>
</evidence>
<proteinExistence type="inferred from homology"/>
<feature type="domain" description="NAD-dependent epimerase/dehydratase" evidence="11">
    <location>
        <begin position="3"/>
        <end position="250"/>
    </location>
</feature>
<dbReference type="Gene3D" id="3.90.25.10">
    <property type="entry name" value="UDP-galactose 4-epimerase, domain 1"/>
    <property type="match status" value="1"/>
</dbReference>
<evidence type="ECO:0000256" key="3">
    <source>
        <dbReference type="ARBA" id="ARBA00004947"/>
    </source>
</evidence>
<reference evidence="12 13" key="1">
    <citation type="journal article" date="2019" name="ISME J.">
        <title>Evolution in action: habitat transition from sediment to the pelagial leads to genome streamlining in Methylophilaceae.</title>
        <authorList>
            <person name="Salcher M."/>
            <person name="Schaefle D."/>
            <person name="Kaspar M."/>
            <person name="Neuenschwander S.M."/>
            <person name="Ghai R."/>
        </authorList>
    </citation>
    <scope>NUCLEOTIDE SEQUENCE [LARGE SCALE GENOMIC DNA]</scope>
    <source>
        <strain evidence="12 13">MMS-RVI-51</strain>
    </source>
</reference>
<evidence type="ECO:0000313" key="12">
    <source>
        <dbReference type="EMBL" id="QDC41244.1"/>
    </source>
</evidence>
<evidence type="ECO:0000256" key="6">
    <source>
        <dbReference type="ARBA" id="ARBA00018569"/>
    </source>
</evidence>
<evidence type="ECO:0000256" key="1">
    <source>
        <dbReference type="ARBA" id="ARBA00000083"/>
    </source>
</evidence>
<dbReference type="PANTHER" id="PTHR43725:SF53">
    <property type="entry name" value="UDP-ARABINOSE 4-EPIMERASE 1"/>
    <property type="match status" value="1"/>
</dbReference>
<dbReference type="Proteomes" id="UP000314901">
    <property type="component" value="Chromosome"/>
</dbReference>
<dbReference type="InterPro" id="IPR001509">
    <property type="entry name" value="Epimerase_deHydtase"/>
</dbReference>
<evidence type="ECO:0000259" key="11">
    <source>
        <dbReference type="Pfam" id="PF01370"/>
    </source>
</evidence>
<dbReference type="EC" id="5.1.3.2" evidence="5 10"/>
<dbReference type="InterPro" id="IPR036291">
    <property type="entry name" value="NAD(P)-bd_dom_sf"/>
</dbReference>
<protein>
    <recommendedName>
        <fullName evidence="6 10">UDP-glucose 4-epimerase</fullName>
        <ecNumber evidence="5 10">5.1.3.2</ecNumber>
    </recommendedName>
</protein>
<keyword evidence="8 10" id="KW-0413">Isomerase</keyword>
<dbReference type="AlphaFoldDB" id="A0AAX1EZK9"/>
<evidence type="ECO:0000313" key="13">
    <source>
        <dbReference type="Proteomes" id="UP000314901"/>
    </source>
</evidence>
<accession>A0AAX1EZK9</accession>
<dbReference type="GO" id="GO:0033499">
    <property type="term" value="P:galactose catabolic process via UDP-galactose, Leloir pathway"/>
    <property type="evidence" value="ECO:0007669"/>
    <property type="project" value="TreeGrafter"/>
</dbReference>
<dbReference type="Pfam" id="PF01370">
    <property type="entry name" value="Epimerase"/>
    <property type="match status" value="1"/>
</dbReference>
<comment type="subunit">
    <text evidence="10">Homodimer.</text>
</comment>
<evidence type="ECO:0000256" key="7">
    <source>
        <dbReference type="ARBA" id="ARBA00023027"/>
    </source>
</evidence>
<dbReference type="CDD" id="cd05247">
    <property type="entry name" value="UDP_G4E_1_SDR_e"/>
    <property type="match status" value="1"/>
</dbReference>
<evidence type="ECO:0000256" key="9">
    <source>
        <dbReference type="ARBA" id="ARBA00023277"/>
    </source>
</evidence>
<organism evidence="12 13">
    <name type="scientific">Candidatus Methylopumilus universalis</name>
    <dbReference type="NCBI Taxonomy" id="2588536"/>
    <lineage>
        <taxon>Bacteria</taxon>
        <taxon>Pseudomonadati</taxon>
        <taxon>Pseudomonadota</taxon>
        <taxon>Betaproteobacteria</taxon>
        <taxon>Nitrosomonadales</taxon>
        <taxon>Methylophilaceae</taxon>
        <taxon>Candidatus Methylopumilus</taxon>
    </lineage>
</organism>
<comment type="catalytic activity">
    <reaction evidence="1 10">
        <text>UDP-alpha-D-glucose = UDP-alpha-D-galactose</text>
        <dbReference type="Rhea" id="RHEA:22168"/>
        <dbReference type="ChEBI" id="CHEBI:58885"/>
        <dbReference type="ChEBI" id="CHEBI:66914"/>
        <dbReference type="EC" id="5.1.3.2"/>
    </reaction>
</comment>
<comment type="similarity">
    <text evidence="4 10">Belongs to the NAD(P)-dependent epimerase/dehydratase family.</text>
</comment>
<dbReference type="EMBL" id="CP040953">
    <property type="protein sequence ID" value="QDC41244.1"/>
    <property type="molecule type" value="Genomic_DNA"/>
</dbReference>
<sequence length="323" mass="35519">MKVLVTGGAGYIGSHMVRMLIEHKNSVVVLDDLSTGFQKSVLGANIVIGSLCDKEFLDSVFAANEFDVVMHFAGASLVSESVINPAKYYSNNLIGTINLLNALNKFEISNLVFSSSASVFGIPNYLPIDERHVQAPINPYGRSKSIIESILNDYSIAYGIRSVSLRYFNAAGASLDGKIGELHDPETHLIPLVLQAAKHDQEFIIFGDDYDTADGTCIRDYIHVLDICDAHLLSANYLISGGETCSYNLGNGNGYSTKQIVKVAEAVVRKKIKINIGPRRHGDPPVLISNSNKIKNDLAWVPKFFNIEDIINHAWAWEINSRF</sequence>
<dbReference type="SUPFAM" id="SSF51735">
    <property type="entry name" value="NAD(P)-binding Rossmann-fold domains"/>
    <property type="match status" value="1"/>
</dbReference>
<comment type="pathway">
    <text evidence="3 10">Carbohydrate metabolism; galactose metabolism.</text>
</comment>
<dbReference type="Gene3D" id="3.40.50.720">
    <property type="entry name" value="NAD(P)-binding Rossmann-like Domain"/>
    <property type="match status" value="1"/>
</dbReference>
<gene>
    <name evidence="12" type="primary">galE</name>
    <name evidence="12" type="ORF">FIT94_04105</name>
</gene>